<dbReference type="CDD" id="cd16331">
    <property type="entry name" value="YjgA-like"/>
    <property type="match status" value="1"/>
</dbReference>
<dbReference type="PANTHER" id="PTHR36898">
    <property type="entry name" value="OSJNBB0026I12.6 PROTEIN"/>
    <property type="match status" value="1"/>
</dbReference>
<evidence type="ECO:0000313" key="2">
    <source>
        <dbReference type="EMBL" id="CAI9301934.1"/>
    </source>
</evidence>
<dbReference type="Gene3D" id="1.10.60.30">
    <property type="entry name" value="PSPTO4464-like domains"/>
    <property type="match status" value="1"/>
</dbReference>
<protein>
    <submittedName>
        <fullName evidence="2">Uncharacterized protein</fullName>
    </submittedName>
</protein>
<dbReference type="InterPro" id="IPR006839">
    <property type="entry name" value="DarP"/>
</dbReference>
<evidence type="ECO:0000256" key="1">
    <source>
        <dbReference type="SAM" id="MobiDB-lite"/>
    </source>
</evidence>
<proteinExistence type="predicted"/>
<feature type="compositionally biased region" description="Polar residues" evidence="1">
    <location>
        <begin position="77"/>
        <end position="87"/>
    </location>
</feature>
<dbReference type="PANTHER" id="PTHR36898:SF1">
    <property type="entry name" value="OS04G0250700 PROTEIN"/>
    <property type="match status" value="1"/>
</dbReference>
<dbReference type="EMBL" id="OX465085">
    <property type="protein sequence ID" value="CAI9301934.1"/>
    <property type="molecule type" value="Genomic_DNA"/>
</dbReference>
<feature type="compositionally biased region" description="Acidic residues" evidence="1">
    <location>
        <begin position="198"/>
        <end position="212"/>
    </location>
</feature>
<accession>A0AA35ZZQ9</accession>
<dbReference type="AlphaFoldDB" id="A0AA35ZZQ9"/>
<gene>
    <name evidence="2" type="ORF">LSALG_LOCUS40450</name>
</gene>
<dbReference type="Pfam" id="PF04751">
    <property type="entry name" value="DarP"/>
    <property type="match status" value="1"/>
</dbReference>
<sequence>MAQFVRPLIVSPASKLPFRRCINSLVDSKVLTSSTGGFIHRRFFTGTSPSILIHRKNLHLSRSRGLRPADAPLPPELSQSDNESNSSDAERKSRNEKKRQARRSFRWGMELADLNDSQIKRILRVVSLEKEVFDALMLVKRLGRDVREGKRRQFSYIGRLLRDVEPELMEGLIKAMKDSDVQKFQELSGSDKLGIGDANEEEEEITDEEEEEESCDYHDIATRWFDGLVNKDVDITNEIYSLNSVDFDRQELRKLVRSFCSMQDRVNATSSSEDNKEGEKDFVKCEVGNPRLRSKAFSNNSSEKSLIFMTSHHVGMERNVKFIDASPVSQKPSNYKDELVTAWRRRKTKWIIDNEVS</sequence>
<dbReference type="InterPro" id="IPR023153">
    <property type="entry name" value="DarP_sf"/>
</dbReference>
<feature type="region of interest" description="Disordered" evidence="1">
    <location>
        <begin position="192"/>
        <end position="212"/>
    </location>
</feature>
<dbReference type="Proteomes" id="UP001177003">
    <property type="component" value="Chromosome 9"/>
</dbReference>
<feature type="region of interest" description="Disordered" evidence="1">
    <location>
        <begin position="64"/>
        <end position="102"/>
    </location>
</feature>
<evidence type="ECO:0000313" key="3">
    <source>
        <dbReference type="Proteomes" id="UP001177003"/>
    </source>
</evidence>
<dbReference type="SUPFAM" id="SSF158710">
    <property type="entry name" value="PSPTO4464-like"/>
    <property type="match status" value="1"/>
</dbReference>
<reference evidence="2" key="1">
    <citation type="submission" date="2023-04" db="EMBL/GenBank/DDBJ databases">
        <authorList>
            <person name="Vijverberg K."/>
            <person name="Xiong W."/>
            <person name="Schranz E."/>
        </authorList>
    </citation>
    <scope>NUCLEOTIDE SEQUENCE</scope>
</reference>
<organism evidence="2 3">
    <name type="scientific">Lactuca saligna</name>
    <name type="common">Willowleaf lettuce</name>
    <dbReference type="NCBI Taxonomy" id="75948"/>
    <lineage>
        <taxon>Eukaryota</taxon>
        <taxon>Viridiplantae</taxon>
        <taxon>Streptophyta</taxon>
        <taxon>Embryophyta</taxon>
        <taxon>Tracheophyta</taxon>
        <taxon>Spermatophyta</taxon>
        <taxon>Magnoliopsida</taxon>
        <taxon>eudicotyledons</taxon>
        <taxon>Gunneridae</taxon>
        <taxon>Pentapetalae</taxon>
        <taxon>asterids</taxon>
        <taxon>campanulids</taxon>
        <taxon>Asterales</taxon>
        <taxon>Asteraceae</taxon>
        <taxon>Cichorioideae</taxon>
        <taxon>Cichorieae</taxon>
        <taxon>Lactucinae</taxon>
        <taxon>Lactuca</taxon>
    </lineage>
</organism>
<name>A0AA35ZZQ9_LACSI</name>
<keyword evidence="3" id="KW-1185">Reference proteome</keyword>